<keyword evidence="3" id="KW-1185">Reference proteome</keyword>
<feature type="transmembrane region" description="Helical" evidence="1">
    <location>
        <begin position="7"/>
        <end position="25"/>
    </location>
</feature>
<proteinExistence type="predicted"/>
<evidence type="ECO:0000313" key="2">
    <source>
        <dbReference type="EMBL" id="MFD2188583.1"/>
    </source>
</evidence>
<evidence type="ECO:0000313" key="3">
    <source>
        <dbReference type="Proteomes" id="UP001597344"/>
    </source>
</evidence>
<accession>A0ABW5AZX8</accession>
<dbReference type="EMBL" id="JBHUHY010000017">
    <property type="protein sequence ID" value="MFD2188583.1"/>
    <property type="molecule type" value="Genomic_DNA"/>
</dbReference>
<dbReference type="Proteomes" id="UP001597344">
    <property type="component" value="Unassembled WGS sequence"/>
</dbReference>
<protein>
    <submittedName>
        <fullName evidence="2">Uncharacterized protein</fullName>
    </submittedName>
</protein>
<reference evidence="3" key="1">
    <citation type="journal article" date="2019" name="Int. J. Syst. Evol. Microbiol.">
        <title>The Global Catalogue of Microorganisms (GCM) 10K type strain sequencing project: providing services to taxonomists for standard genome sequencing and annotation.</title>
        <authorList>
            <consortium name="The Broad Institute Genomics Platform"/>
            <consortium name="The Broad Institute Genome Sequencing Center for Infectious Disease"/>
            <person name="Wu L."/>
            <person name="Ma J."/>
        </authorList>
    </citation>
    <scope>NUCLEOTIDE SEQUENCE [LARGE SCALE GENOMIC DNA]</scope>
    <source>
        <strain evidence="3">DT92</strain>
    </source>
</reference>
<keyword evidence="1" id="KW-0472">Membrane</keyword>
<name>A0ABW5AZX8_9FLAO</name>
<keyword evidence="1" id="KW-1133">Transmembrane helix</keyword>
<comment type="caution">
    <text evidence="2">The sequence shown here is derived from an EMBL/GenBank/DDBJ whole genome shotgun (WGS) entry which is preliminary data.</text>
</comment>
<sequence length="100" mass="11584">MRYILKTIVSLIFIAIVICFVYIMIHIENGSFSKKTETVEKTIINTETYPQIKDSVSLLIPTIIIHSKTEKHAFTSYLTNIQSEFRLIHLYKVKCMTAIT</sequence>
<keyword evidence="1" id="KW-0812">Transmembrane</keyword>
<organism evidence="2 3">
    <name type="scientific">Aquimarina celericrescens</name>
    <dbReference type="NCBI Taxonomy" id="1964542"/>
    <lineage>
        <taxon>Bacteria</taxon>
        <taxon>Pseudomonadati</taxon>
        <taxon>Bacteroidota</taxon>
        <taxon>Flavobacteriia</taxon>
        <taxon>Flavobacteriales</taxon>
        <taxon>Flavobacteriaceae</taxon>
        <taxon>Aquimarina</taxon>
    </lineage>
</organism>
<gene>
    <name evidence="2" type="ORF">ACFSJT_17380</name>
</gene>
<evidence type="ECO:0000256" key="1">
    <source>
        <dbReference type="SAM" id="Phobius"/>
    </source>
</evidence>